<dbReference type="EMBL" id="WXXP01000040">
    <property type="protein sequence ID" value="NEK54742.1"/>
    <property type="molecule type" value="Genomic_DNA"/>
</dbReference>
<proteinExistence type="predicted"/>
<reference evidence="1 2" key="1">
    <citation type="submission" date="2020-01" db="EMBL/GenBank/DDBJ databases">
        <title>Rhizobium genotypes associated with high levels of biological nitrogen fixation by grain legumes in a temperate-maritime cropping system.</title>
        <authorList>
            <person name="Maluk M."/>
            <person name="Francesc Ferrando Molina F."/>
            <person name="Lopez Del Egido L."/>
            <person name="Lafos M."/>
            <person name="Langarica-Fuentes A."/>
            <person name="Gebre Yohannes G."/>
            <person name="Young M.W."/>
            <person name="Martin P."/>
            <person name="Gantlett R."/>
            <person name="Kenicer G."/>
            <person name="Hawes C."/>
            <person name="Begg G.S."/>
            <person name="Quilliam R.S."/>
            <person name="Squire G.R."/>
            <person name="Poole P.S."/>
            <person name="Young P.W."/>
            <person name="Iannetta P.M."/>
            <person name="James E.K."/>
        </authorList>
    </citation>
    <scope>NUCLEOTIDE SEQUENCE [LARGE SCALE GENOMIC DNA]</scope>
    <source>
        <strain evidence="1 2">JHI944</strain>
    </source>
</reference>
<dbReference type="Proteomes" id="UP000471409">
    <property type="component" value="Unassembled WGS sequence"/>
</dbReference>
<evidence type="ECO:0000313" key="1">
    <source>
        <dbReference type="EMBL" id="NEK54742.1"/>
    </source>
</evidence>
<gene>
    <name evidence="1" type="ORF">GUK36_36080</name>
</gene>
<dbReference type="AlphaFoldDB" id="A0A6P0C2J1"/>
<name>A0A6P0C2J1_RHILE</name>
<protein>
    <submittedName>
        <fullName evidence="1">Uncharacterized protein</fullName>
    </submittedName>
</protein>
<accession>A0A6P0C2J1</accession>
<comment type="caution">
    <text evidence="1">The sequence shown here is derived from an EMBL/GenBank/DDBJ whole genome shotgun (WGS) entry which is preliminary data.</text>
</comment>
<evidence type="ECO:0000313" key="2">
    <source>
        <dbReference type="Proteomes" id="UP000471409"/>
    </source>
</evidence>
<sequence length="57" mass="6536">MEVGTSDAEPIWTGFLRRLTRRRLCSVKLIVSDAREGDKAALRRDLNVTRRDTAFKS</sequence>
<organism evidence="1 2">
    <name type="scientific">Rhizobium leguminosarum</name>
    <dbReference type="NCBI Taxonomy" id="384"/>
    <lineage>
        <taxon>Bacteria</taxon>
        <taxon>Pseudomonadati</taxon>
        <taxon>Pseudomonadota</taxon>
        <taxon>Alphaproteobacteria</taxon>
        <taxon>Hyphomicrobiales</taxon>
        <taxon>Rhizobiaceae</taxon>
        <taxon>Rhizobium/Agrobacterium group</taxon>
        <taxon>Rhizobium</taxon>
    </lineage>
</organism>